<dbReference type="Pfam" id="PF00480">
    <property type="entry name" value="ROK"/>
    <property type="match status" value="1"/>
</dbReference>
<feature type="domain" description="HTH crp-type" evidence="2">
    <location>
        <begin position="33"/>
        <end position="93"/>
    </location>
</feature>
<dbReference type="GO" id="GO:0003677">
    <property type="term" value="F:DNA binding"/>
    <property type="evidence" value="ECO:0007669"/>
    <property type="project" value="InterPro"/>
</dbReference>
<dbReference type="SUPFAM" id="SSF53067">
    <property type="entry name" value="Actin-like ATPase domain"/>
    <property type="match status" value="1"/>
</dbReference>
<dbReference type="Gene3D" id="1.10.10.10">
    <property type="entry name" value="Winged helix-like DNA-binding domain superfamily/Winged helix DNA-binding domain"/>
    <property type="match status" value="1"/>
</dbReference>
<dbReference type="InterPro" id="IPR036390">
    <property type="entry name" value="WH_DNA-bd_sf"/>
</dbReference>
<protein>
    <submittedName>
        <fullName evidence="3">ROK family transcriptional regulator</fullName>
    </submittedName>
</protein>
<evidence type="ECO:0000313" key="3">
    <source>
        <dbReference type="EMBL" id="QNI35026.1"/>
    </source>
</evidence>
<dbReference type="EMBL" id="CP060394">
    <property type="protein sequence ID" value="QNI35026.1"/>
    <property type="molecule type" value="Genomic_DNA"/>
</dbReference>
<dbReference type="KEGG" id="adin:H7849_16200"/>
<evidence type="ECO:0000256" key="1">
    <source>
        <dbReference type="ARBA" id="ARBA00006479"/>
    </source>
</evidence>
<gene>
    <name evidence="3" type="ORF">H7849_16200</name>
</gene>
<dbReference type="InterPro" id="IPR000835">
    <property type="entry name" value="HTH_MarR-typ"/>
</dbReference>
<dbReference type="PANTHER" id="PTHR18964">
    <property type="entry name" value="ROK (REPRESSOR, ORF, KINASE) FAMILY"/>
    <property type="match status" value="1"/>
</dbReference>
<dbReference type="InterPro" id="IPR036388">
    <property type="entry name" value="WH-like_DNA-bd_sf"/>
</dbReference>
<dbReference type="InterPro" id="IPR043129">
    <property type="entry name" value="ATPase_NBD"/>
</dbReference>
<keyword evidence="4" id="KW-1185">Reference proteome</keyword>
<proteinExistence type="inferred from homology"/>
<name>A0A7G8BR56_9BACT</name>
<dbReference type="GO" id="GO:0006355">
    <property type="term" value="P:regulation of DNA-templated transcription"/>
    <property type="evidence" value="ECO:0007669"/>
    <property type="project" value="InterPro"/>
</dbReference>
<evidence type="ECO:0000259" key="2">
    <source>
        <dbReference type="SMART" id="SM00419"/>
    </source>
</evidence>
<dbReference type="SMART" id="SM00419">
    <property type="entry name" value="HTH_CRP"/>
    <property type="match status" value="1"/>
</dbReference>
<dbReference type="InterPro" id="IPR049874">
    <property type="entry name" value="ROK_cs"/>
</dbReference>
<dbReference type="AlphaFoldDB" id="A0A7G8BR56"/>
<dbReference type="PROSITE" id="PS01125">
    <property type="entry name" value="ROK"/>
    <property type="match status" value="1"/>
</dbReference>
<dbReference type="Pfam" id="PF01047">
    <property type="entry name" value="MarR"/>
    <property type="match status" value="1"/>
</dbReference>
<evidence type="ECO:0000313" key="4">
    <source>
        <dbReference type="Proteomes" id="UP000515312"/>
    </source>
</evidence>
<organism evidence="3 4">
    <name type="scientific">Alloacidobacterium dinghuense</name>
    <dbReference type="NCBI Taxonomy" id="2763107"/>
    <lineage>
        <taxon>Bacteria</taxon>
        <taxon>Pseudomonadati</taxon>
        <taxon>Acidobacteriota</taxon>
        <taxon>Terriglobia</taxon>
        <taxon>Terriglobales</taxon>
        <taxon>Acidobacteriaceae</taxon>
        <taxon>Alloacidobacterium</taxon>
    </lineage>
</organism>
<dbReference type="InterPro" id="IPR012318">
    <property type="entry name" value="HTH_CRP"/>
</dbReference>
<comment type="similarity">
    <text evidence="1">Belongs to the ROK (NagC/XylR) family.</text>
</comment>
<dbReference type="Gene3D" id="3.30.420.40">
    <property type="match status" value="2"/>
</dbReference>
<dbReference type="InterPro" id="IPR000600">
    <property type="entry name" value="ROK"/>
</dbReference>
<accession>A0A7G8BR56</accession>
<dbReference type="PANTHER" id="PTHR18964:SF149">
    <property type="entry name" value="BIFUNCTIONAL UDP-N-ACETYLGLUCOSAMINE 2-EPIMERASE_N-ACETYLMANNOSAMINE KINASE"/>
    <property type="match status" value="1"/>
</dbReference>
<dbReference type="Proteomes" id="UP000515312">
    <property type="component" value="Chromosome"/>
</dbReference>
<dbReference type="SUPFAM" id="SSF46785">
    <property type="entry name" value="Winged helix' DNA-binding domain"/>
    <property type="match status" value="1"/>
</dbReference>
<reference evidence="3 4" key="1">
    <citation type="submission" date="2020-08" db="EMBL/GenBank/DDBJ databases">
        <title>Edaphobacter telluris sp. nov. and Acidobacterium dinghuensis sp. nov., two acidobacteria isolated from forest soil.</title>
        <authorList>
            <person name="Fu J."/>
            <person name="Qiu L."/>
        </authorList>
    </citation>
    <scope>NUCLEOTIDE SEQUENCE [LARGE SCALE GENOMIC DNA]</scope>
    <source>
        <strain evidence="3">4Y35</strain>
    </source>
</reference>
<sequence>MSNPGPSAKAVRRVDLNAIELASSETARRINREIILQLIHSSQPISRADLARLSGLQRSTVSQIIEQLIQERWIREGAVAQSPRGRRPTMLLLNDELVVLAADIHPRQVTVAMIDLTGRLLSRSTLPLGSDPARSVAGIIDCMKRIRDSHPRKSLEGIGISVPGRVDTESQLLIFAPNLHWPKYDIKGAVERGMELPTEMENAATACLMSELWFGRMDGVRDAVLITVSEGIGGGILANGQLVTGQNGMAGEFGHIAIDPSGPRCACTQNGCWEVFGSCNAGLRYYYQSDPKAKRITFQELLNFAEEGNAHAVAALAKQAKYIGQGLRMVTAALSPELVLIAGDITSAWHRFSPIIEAELEKSTLKGEPPRLLATHEGDVARLRGAAALLLQRHSIRSNE</sequence>